<name>A0ABS4VV66_9PSEU</name>
<dbReference type="Gene3D" id="3.90.1710.10">
    <property type="entry name" value="Enterococcus faecalis V583 domain"/>
    <property type="match status" value="1"/>
</dbReference>
<dbReference type="Gene3D" id="1.10.10.660">
    <property type="entry name" value="conserved protein of unknown function from Enterococcus faecalis V583"/>
    <property type="match status" value="1"/>
</dbReference>
<dbReference type="Proteomes" id="UP001519295">
    <property type="component" value="Unassembled WGS sequence"/>
</dbReference>
<evidence type="ECO:0000313" key="1">
    <source>
        <dbReference type="EMBL" id="MBP2367827.1"/>
    </source>
</evidence>
<comment type="caution">
    <text evidence="1">The sequence shown here is derived from an EMBL/GenBank/DDBJ whole genome shotgun (WGS) entry which is preliminary data.</text>
</comment>
<dbReference type="InterPro" id="IPR024033">
    <property type="entry name" value="OXTCase_su_AllG_h-dom"/>
</dbReference>
<dbReference type="EMBL" id="JAGINU010000001">
    <property type="protein sequence ID" value="MBP2367827.1"/>
    <property type="molecule type" value="Genomic_DNA"/>
</dbReference>
<accession>A0ABS4VV66</accession>
<dbReference type="Gene3D" id="3.90.1700.10">
    <property type="entry name" value="v583 domain like"/>
    <property type="match status" value="1"/>
</dbReference>
<reference evidence="1 2" key="1">
    <citation type="submission" date="2021-03" db="EMBL/GenBank/DDBJ databases">
        <title>Sequencing the genomes of 1000 actinobacteria strains.</title>
        <authorList>
            <person name="Klenk H.-P."/>
        </authorList>
    </citation>
    <scope>NUCLEOTIDE SEQUENCE [LARGE SCALE GENOMIC DNA]</scope>
    <source>
        <strain evidence="1 2">DSM 45256</strain>
    </source>
</reference>
<organism evidence="1 2">
    <name type="scientific">Pseudonocardia parietis</name>
    <dbReference type="NCBI Taxonomy" id="570936"/>
    <lineage>
        <taxon>Bacteria</taxon>
        <taxon>Bacillati</taxon>
        <taxon>Actinomycetota</taxon>
        <taxon>Actinomycetes</taxon>
        <taxon>Pseudonocardiales</taxon>
        <taxon>Pseudonocardiaceae</taxon>
        <taxon>Pseudonocardia</taxon>
    </lineage>
</organism>
<dbReference type="InterPro" id="IPR009499">
    <property type="entry name" value="AllG-like"/>
</dbReference>
<dbReference type="Gene3D" id="3.40.50.720">
    <property type="entry name" value="NAD(P)-binding Rossmann-like Domain"/>
    <property type="match status" value="1"/>
</dbReference>
<protein>
    <recommendedName>
        <fullName evidence="3">DUF1116 domain-containing protein</fullName>
    </recommendedName>
</protein>
<sequence length="478" mass="49585">MTGTNSNVVRLPERIEVLNIGLPMFADAVRAQDGQALHIDWRPPADGDRDLVRALEALYADPAVDRANAEVVRRLDVGVPSLVTVAPAAEVVPGLPDRTLLHCGPAIGWDRVCDPLRRSMRAATVAEGWATDVAGADRLLARGDVALQPANEYDSVVPMATAIGPSTPMLVVDNPGDGDGTPHRAFAPLNQGPGETAWFGRDTDAAVERLRLLRDTCGPAVASILEEAGPLDVLALAAQGVAMGDDLHMRTQAATNLLTRTWLPHIAGLPDGRREPFARYLGGNHLFYLTLAMAAAKALTLWAAQVPGSTIVTSMARNGTTFGIRTSGSETWYVTDAPPVGDALYYAGYGPDDAAPDIGDSAVLELVGLGGPAAGNSPSVAAFLGGSMADAAAATEGFRRICAGTSSRFTLPAMGFSGSPIGVDLRLVVETGITPKVTTGILHAHSGEGQVGAGVATAPQACFTEALRAVAAGRSGRR</sequence>
<proteinExistence type="predicted"/>
<evidence type="ECO:0008006" key="3">
    <source>
        <dbReference type="Google" id="ProtNLM"/>
    </source>
</evidence>
<evidence type="ECO:0000313" key="2">
    <source>
        <dbReference type="Proteomes" id="UP001519295"/>
    </source>
</evidence>
<dbReference type="RefSeq" id="WP_210028014.1">
    <property type="nucleotide sequence ID" value="NZ_JAGINU010000001.1"/>
</dbReference>
<keyword evidence="2" id="KW-1185">Reference proteome</keyword>
<dbReference type="Pfam" id="PF06545">
    <property type="entry name" value="AllG"/>
    <property type="match status" value="1"/>
</dbReference>
<gene>
    <name evidence="1" type="ORF">JOF36_003523</name>
</gene>